<dbReference type="Gene3D" id="3.10.300.10">
    <property type="entry name" value="Methylpurine-DNA glycosylase (MPG)"/>
    <property type="match status" value="1"/>
</dbReference>
<keyword evidence="6" id="KW-0326">Glycosidase</keyword>
<keyword evidence="2 5" id="KW-0227">DNA damage</keyword>
<dbReference type="GO" id="GO:0016798">
    <property type="term" value="F:hydrolase activity, acting on glycosyl bonds"/>
    <property type="evidence" value="ECO:0007669"/>
    <property type="project" value="UniProtKB-KW"/>
</dbReference>
<dbReference type="EMBL" id="JBGUBD010000003">
    <property type="protein sequence ID" value="MFA9477863.1"/>
    <property type="molecule type" value="Genomic_DNA"/>
</dbReference>
<dbReference type="PANTHER" id="PTHR10429">
    <property type="entry name" value="DNA-3-METHYLADENINE GLYCOSYLASE"/>
    <property type="match status" value="1"/>
</dbReference>
<protein>
    <recommendedName>
        <fullName evidence="5">Putative 3-methyladenine DNA glycosylase</fullName>
        <ecNumber evidence="5">3.2.2.-</ecNumber>
    </recommendedName>
</protein>
<proteinExistence type="inferred from homology"/>
<reference evidence="6 7" key="1">
    <citation type="submission" date="2024-08" db="EMBL/GenBank/DDBJ databases">
        <title>Whole-genome sequencing of halo(alkali)philic microorganisms from hypersaline lakes.</title>
        <authorList>
            <person name="Sorokin D.Y."/>
            <person name="Merkel A.Y."/>
            <person name="Messina E."/>
            <person name="Yakimov M."/>
        </authorList>
    </citation>
    <scope>NUCLEOTIDE SEQUENCE [LARGE SCALE GENOMIC DNA]</scope>
    <source>
        <strain evidence="6 7">AB-hyl4</strain>
    </source>
</reference>
<dbReference type="InterPro" id="IPR036995">
    <property type="entry name" value="MPG_sf"/>
</dbReference>
<dbReference type="EC" id="3.2.2.-" evidence="5"/>
<gene>
    <name evidence="6" type="ORF">ACERK3_06085</name>
</gene>
<accession>A0ABV4U6H3</accession>
<sequence>MPDATSDIPKLPRTFFRREPVALAKSLLGQRLVRTLDDGTRLAGLIVETEAYLGIPDLAAHTARGRRTPRNESMWGDAGHAYVYFTYGMHHCFNVVAGKPDHPVAVLIRALEPTEGLDAMHARRATPRSRARRDTDLCSGPGKLCQALAITRDLDGVDLTKDSRLHLERVRHRRYPDSSIVTTTRVGVAYAGEWADKPLRFYVKGNPNISKA</sequence>
<dbReference type="NCBIfam" id="TIGR00567">
    <property type="entry name" value="3mg"/>
    <property type="match status" value="1"/>
</dbReference>
<evidence type="ECO:0000313" key="6">
    <source>
        <dbReference type="EMBL" id="MFA9477863.1"/>
    </source>
</evidence>
<keyword evidence="3 5" id="KW-0378">Hydrolase</keyword>
<dbReference type="PANTHER" id="PTHR10429:SF0">
    <property type="entry name" value="DNA-3-METHYLADENINE GLYCOSYLASE"/>
    <property type="match status" value="1"/>
</dbReference>
<dbReference type="HAMAP" id="MF_00527">
    <property type="entry name" value="3MGH"/>
    <property type="match status" value="1"/>
</dbReference>
<dbReference type="NCBIfam" id="NF002003">
    <property type="entry name" value="PRK00802.1-3"/>
    <property type="match status" value="1"/>
</dbReference>
<dbReference type="Pfam" id="PF02245">
    <property type="entry name" value="Pur_DNA_glyco"/>
    <property type="match status" value="1"/>
</dbReference>
<evidence type="ECO:0000256" key="2">
    <source>
        <dbReference type="ARBA" id="ARBA00022763"/>
    </source>
</evidence>
<evidence type="ECO:0000256" key="1">
    <source>
        <dbReference type="ARBA" id="ARBA00009232"/>
    </source>
</evidence>
<evidence type="ECO:0000256" key="4">
    <source>
        <dbReference type="ARBA" id="ARBA00023204"/>
    </source>
</evidence>
<keyword evidence="4 5" id="KW-0234">DNA repair</keyword>
<dbReference type="CDD" id="cd00540">
    <property type="entry name" value="AAG"/>
    <property type="match status" value="1"/>
</dbReference>
<organism evidence="6 7">
    <name type="scientific">Natronomicrosphaera hydrolytica</name>
    <dbReference type="NCBI Taxonomy" id="3242702"/>
    <lineage>
        <taxon>Bacteria</taxon>
        <taxon>Pseudomonadati</taxon>
        <taxon>Planctomycetota</taxon>
        <taxon>Phycisphaerae</taxon>
        <taxon>Phycisphaerales</taxon>
        <taxon>Phycisphaeraceae</taxon>
        <taxon>Natronomicrosphaera</taxon>
    </lineage>
</organism>
<keyword evidence="7" id="KW-1185">Reference proteome</keyword>
<evidence type="ECO:0000256" key="5">
    <source>
        <dbReference type="HAMAP-Rule" id="MF_00527"/>
    </source>
</evidence>
<dbReference type="InterPro" id="IPR003180">
    <property type="entry name" value="MPG"/>
</dbReference>
<evidence type="ECO:0000256" key="3">
    <source>
        <dbReference type="ARBA" id="ARBA00022801"/>
    </source>
</evidence>
<name>A0ABV4U6H3_9BACT</name>
<evidence type="ECO:0000313" key="7">
    <source>
        <dbReference type="Proteomes" id="UP001575105"/>
    </source>
</evidence>
<dbReference type="InterPro" id="IPR011034">
    <property type="entry name" value="Formyl_transferase-like_C_sf"/>
</dbReference>
<dbReference type="Proteomes" id="UP001575105">
    <property type="component" value="Unassembled WGS sequence"/>
</dbReference>
<dbReference type="SUPFAM" id="SSF50486">
    <property type="entry name" value="FMT C-terminal domain-like"/>
    <property type="match status" value="1"/>
</dbReference>
<comment type="similarity">
    <text evidence="1 5">Belongs to the DNA glycosylase MPG family.</text>
</comment>
<dbReference type="RefSeq" id="WP_425344788.1">
    <property type="nucleotide sequence ID" value="NZ_JBGUBD010000003.1"/>
</dbReference>
<comment type="caution">
    <text evidence="6">The sequence shown here is derived from an EMBL/GenBank/DDBJ whole genome shotgun (WGS) entry which is preliminary data.</text>
</comment>